<protein>
    <submittedName>
        <fullName evidence="2">Uncharacterized protein</fullName>
    </submittedName>
</protein>
<name>A0A9J7BLQ7_9BACT</name>
<accession>A0A9J7BLQ7</accession>
<gene>
    <name evidence="2" type="ORF">MOP44_22935</name>
</gene>
<evidence type="ECO:0000313" key="2">
    <source>
        <dbReference type="EMBL" id="UWZ83409.1"/>
    </source>
</evidence>
<feature type="compositionally biased region" description="Pro residues" evidence="1">
    <location>
        <begin position="1"/>
        <end position="10"/>
    </location>
</feature>
<proteinExistence type="predicted"/>
<dbReference type="RefSeq" id="WP_260792744.1">
    <property type="nucleotide sequence ID" value="NZ_CP093313.1"/>
</dbReference>
<dbReference type="AlphaFoldDB" id="A0A9J7BLQ7"/>
<dbReference type="Proteomes" id="UP001059380">
    <property type="component" value="Chromosome"/>
</dbReference>
<reference evidence="2" key="1">
    <citation type="submission" date="2021-04" db="EMBL/GenBank/DDBJ databases">
        <title>Phylogenetic analysis of Acidobacteriaceae.</title>
        <authorList>
            <person name="Qiu L."/>
            <person name="Zhang Q."/>
        </authorList>
    </citation>
    <scope>NUCLEOTIDE SEQUENCE</scope>
    <source>
        <strain evidence="2">DSM 25168</strain>
    </source>
</reference>
<dbReference type="KEGG" id="orp:MOP44_22935"/>
<evidence type="ECO:0000256" key="1">
    <source>
        <dbReference type="SAM" id="MobiDB-lite"/>
    </source>
</evidence>
<organism evidence="2 3">
    <name type="scientific">Occallatibacter riparius</name>
    <dbReference type="NCBI Taxonomy" id="1002689"/>
    <lineage>
        <taxon>Bacteria</taxon>
        <taxon>Pseudomonadati</taxon>
        <taxon>Acidobacteriota</taxon>
        <taxon>Terriglobia</taxon>
        <taxon>Terriglobales</taxon>
        <taxon>Acidobacteriaceae</taxon>
        <taxon>Occallatibacter</taxon>
    </lineage>
</organism>
<evidence type="ECO:0000313" key="3">
    <source>
        <dbReference type="Proteomes" id="UP001059380"/>
    </source>
</evidence>
<keyword evidence="3" id="KW-1185">Reference proteome</keyword>
<sequence>MPNPTSPNPAPKSDVLQAGPHAPLSAEVVAKALARHKREHPDGKANQPKPKKHR</sequence>
<feature type="region of interest" description="Disordered" evidence="1">
    <location>
        <begin position="1"/>
        <end position="54"/>
    </location>
</feature>
<dbReference type="EMBL" id="CP093313">
    <property type="protein sequence ID" value="UWZ83409.1"/>
    <property type="molecule type" value="Genomic_DNA"/>
</dbReference>